<dbReference type="OrthoDB" id="5365964at2"/>
<evidence type="ECO:0000313" key="2">
    <source>
        <dbReference type="Proteomes" id="UP000001989"/>
    </source>
</evidence>
<evidence type="ECO:0008006" key="3">
    <source>
        <dbReference type="Google" id="ProtNLM"/>
    </source>
</evidence>
<dbReference type="AlphaFoldDB" id="A0A9J9HBK5"/>
<evidence type="ECO:0000313" key="1">
    <source>
        <dbReference type="EMBL" id="ABQ68548.1"/>
    </source>
</evidence>
<reference evidence="1 2" key="1">
    <citation type="journal article" date="2010" name="J. Bacteriol.">
        <title>Genome sequence of the dioxin-mineralizing bacterium Sphingomonas wittichii RW1.</title>
        <authorList>
            <person name="Miller T.R."/>
            <person name="Delcher A.L."/>
            <person name="Salzberg S.L."/>
            <person name="Saunders E."/>
            <person name="Detter J.C."/>
            <person name="Halden R.U."/>
        </authorList>
    </citation>
    <scope>NUCLEOTIDE SEQUENCE [LARGE SCALE GENOMIC DNA]</scope>
    <source>
        <strain evidence="2">DSM 6014 / CCUG 31198 / JCM 15750 / NBRC 105917 / EY 4224 / RW1</strain>
    </source>
</reference>
<protein>
    <recommendedName>
        <fullName evidence="3">DUF2190 family protein</fullName>
    </recommendedName>
</protein>
<accession>A0A9J9HBK5</accession>
<sequence>MNNFVQEGEVLTVPAPYDVASGAACKVGLIVGIATFAATTGKPVNIKRRGVFKQVGKATGQAWVALTTKLYWDDAAKVFTSTASSNTLAGVAAADAASGDAIGSVLLTGQIA</sequence>
<organism evidence="1 2">
    <name type="scientific">Rhizorhabdus wittichii (strain DSM 6014 / CCUG 31198 / JCM 15750 / NBRC 105917 / EY 4224 / RW1)</name>
    <name type="common">Sphingomonas wittichii</name>
    <dbReference type="NCBI Taxonomy" id="392499"/>
    <lineage>
        <taxon>Bacteria</taxon>
        <taxon>Pseudomonadati</taxon>
        <taxon>Pseudomonadota</taxon>
        <taxon>Alphaproteobacteria</taxon>
        <taxon>Sphingomonadales</taxon>
        <taxon>Sphingomonadaceae</taxon>
        <taxon>Rhizorhabdus</taxon>
    </lineage>
</organism>
<name>A0A9J9HBK5_RHIWR</name>
<dbReference type="KEGG" id="swi:Swit_2189"/>
<proteinExistence type="predicted"/>
<dbReference type="InterPro" id="IPR011231">
    <property type="entry name" value="Phage_VT1-Sakai_H0018"/>
</dbReference>
<dbReference type="EMBL" id="CP000699">
    <property type="protein sequence ID" value="ABQ68548.1"/>
    <property type="molecule type" value="Genomic_DNA"/>
</dbReference>
<dbReference type="Pfam" id="PF09956">
    <property type="entry name" value="Phage_cement_2"/>
    <property type="match status" value="1"/>
</dbReference>
<gene>
    <name evidence="1" type="ordered locus">Swit_2189</name>
</gene>
<dbReference type="Proteomes" id="UP000001989">
    <property type="component" value="Chromosome"/>
</dbReference>
<keyword evidence="2" id="KW-1185">Reference proteome</keyword>